<protein>
    <recommendedName>
        <fullName evidence="2">Phospholipid scramblase</fullName>
    </recommendedName>
</protein>
<dbReference type="PANTHER" id="PTHR23248">
    <property type="entry name" value="PHOSPHOLIPID SCRAMBLASE-RELATED"/>
    <property type="match status" value="1"/>
</dbReference>
<feature type="non-terminal residue" evidence="3">
    <location>
        <position position="266"/>
    </location>
</feature>
<dbReference type="GO" id="GO:0005886">
    <property type="term" value="C:plasma membrane"/>
    <property type="evidence" value="ECO:0007669"/>
    <property type="project" value="TreeGrafter"/>
</dbReference>
<gene>
    <name evidence="3" type="ORF">X801_08980</name>
</gene>
<evidence type="ECO:0000313" key="4">
    <source>
        <dbReference type="Proteomes" id="UP000243686"/>
    </source>
</evidence>
<comment type="similarity">
    <text evidence="1 2">Belongs to the phospholipid scramblase family.</text>
</comment>
<dbReference type="Pfam" id="PF03803">
    <property type="entry name" value="Scramblase"/>
    <property type="match status" value="1"/>
</dbReference>
<dbReference type="PANTHER" id="PTHR23248:SF63">
    <property type="entry name" value="PHOSPHOLIPID SCRAMBLASE"/>
    <property type="match status" value="1"/>
</dbReference>
<keyword evidence="2" id="KW-0106">Calcium</keyword>
<evidence type="ECO:0000313" key="3">
    <source>
        <dbReference type="EMBL" id="OON15216.1"/>
    </source>
</evidence>
<comment type="cofactor">
    <cofactor evidence="2">
        <name>Ca(2+)</name>
        <dbReference type="ChEBI" id="CHEBI:29108"/>
    </cofactor>
</comment>
<evidence type="ECO:0000256" key="1">
    <source>
        <dbReference type="ARBA" id="ARBA00005350"/>
    </source>
</evidence>
<keyword evidence="2" id="KW-0564">Palmitate</keyword>
<proteinExistence type="inferred from homology"/>
<keyword evidence="2" id="KW-0812">Transmembrane</keyword>
<comment type="function">
    <text evidence="2">May mediate accelerated ATP-independent bidirectional transbilayer migration of phospholipids upon binding calcium ions that results in a loss of phospholipid asymmetry in the plasma membrane.</text>
</comment>
<keyword evidence="4" id="KW-1185">Reference proteome</keyword>
<accession>A0A1S8WLB3</accession>
<dbReference type="GO" id="GO:0017128">
    <property type="term" value="F:phospholipid scramblase activity"/>
    <property type="evidence" value="ECO:0007669"/>
    <property type="project" value="InterPro"/>
</dbReference>
<dbReference type="InterPro" id="IPR005552">
    <property type="entry name" value="Scramblase"/>
</dbReference>
<name>A0A1S8WLB3_OPIVI</name>
<keyword evidence="2" id="KW-0472">Membrane</keyword>
<reference evidence="3 4" key="1">
    <citation type="submission" date="2015-03" db="EMBL/GenBank/DDBJ databases">
        <title>Draft genome of the nematode, Opisthorchis viverrini.</title>
        <authorList>
            <person name="Mitreva M."/>
        </authorList>
    </citation>
    <scope>NUCLEOTIDE SEQUENCE [LARGE SCALE GENOMIC DNA]</scope>
    <source>
        <strain evidence="3">Khon Kaen</strain>
    </source>
</reference>
<evidence type="ECO:0000256" key="2">
    <source>
        <dbReference type="RuleBase" id="RU363116"/>
    </source>
</evidence>
<keyword evidence="2" id="KW-0449">Lipoprotein</keyword>
<dbReference type="EMBL" id="KV906173">
    <property type="protein sequence ID" value="OON15216.1"/>
    <property type="molecule type" value="Genomic_DNA"/>
</dbReference>
<sequence>MEKQPSQNECQSLRATYTTPGFYALRNYLQETWMLKPTVPGCPSGLEYLAQIDQLFVKQKKDLIEKFICSIYVLKMDTKITFLFIESDYSSKPFCSPVHPFTVHVTDSSDAEVIRIKHTYKYHCFWHYLSCSAYCENELEVEAPVGQIVGYVKEVREGCKLRFLVKDADQNTVLRIHESSSCRCCGFNRNVSFQTMSVDNTVVVGQITKQPTRSLQDLPINLEIFEITFPMDLDMKIKATLIGAAFLIVSLCFIKPYVSLHRKMLK</sequence>
<dbReference type="Proteomes" id="UP000243686">
    <property type="component" value="Unassembled WGS sequence"/>
</dbReference>
<feature type="transmembrane region" description="Helical" evidence="2">
    <location>
        <begin position="239"/>
        <end position="258"/>
    </location>
</feature>
<dbReference type="AlphaFoldDB" id="A0A1S8WLB3"/>
<keyword evidence="2" id="KW-1133">Transmembrane helix</keyword>
<organism evidence="3 4">
    <name type="scientific">Opisthorchis viverrini</name>
    <name type="common">Southeast Asian liver fluke</name>
    <dbReference type="NCBI Taxonomy" id="6198"/>
    <lineage>
        <taxon>Eukaryota</taxon>
        <taxon>Metazoa</taxon>
        <taxon>Spiralia</taxon>
        <taxon>Lophotrochozoa</taxon>
        <taxon>Platyhelminthes</taxon>
        <taxon>Trematoda</taxon>
        <taxon>Digenea</taxon>
        <taxon>Opisthorchiida</taxon>
        <taxon>Opisthorchiata</taxon>
        <taxon>Opisthorchiidae</taxon>
        <taxon>Opisthorchis</taxon>
    </lineage>
</organism>